<gene>
    <name evidence="2" type="ORF">SSPH_04146</name>
</gene>
<reference evidence="2 3" key="1">
    <citation type="submission" date="2016-01" db="EMBL/GenBank/DDBJ databases">
        <authorList>
            <person name="Brown R."/>
        </authorList>
    </citation>
    <scope>NUCLEOTIDE SEQUENCE [LARGE SCALE GENOMIC DNA]</scope>
    <source>
        <strain evidence="2">Sporomusa sphaeroides DSM 2875</strain>
    </source>
</reference>
<feature type="domain" description="DUF1659" evidence="1">
    <location>
        <begin position="2"/>
        <end position="72"/>
    </location>
</feature>
<comment type="caution">
    <text evidence="2">The sequence shown here is derived from an EMBL/GenBank/DDBJ whole genome shotgun (WGS) entry which is preliminary data.</text>
</comment>
<protein>
    <recommendedName>
        <fullName evidence="1">DUF1659 domain-containing protein</fullName>
    </recommendedName>
</protein>
<proteinExistence type="predicted"/>
<evidence type="ECO:0000313" key="3">
    <source>
        <dbReference type="Proteomes" id="UP000245702"/>
    </source>
</evidence>
<sequence>MAVVKMPQSSTIAIKLQKGVTTSGSPAYVTRNYTGKATATDQDLFDVAQALMGLQSYPVADIARVDNAYLVNQ</sequence>
<keyword evidence="3" id="KW-1185">Reference proteome</keyword>
<dbReference type="EMBL" id="FCOW01000035">
    <property type="protein sequence ID" value="CVK21455.1"/>
    <property type="molecule type" value="Genomic_DNA"/>
</dbReference>
<dbReference type="Proteomes" id="UP000245702">
    <property type="component" value="Unassembled WGS sequence"/>
</dbReference>
<organism evidence="2 3">
    <name type="scientific">Sporomusa sphaeroides DSM 2875</name>
    <dbReference type="NCBI Taxonomy" id="1337886"/>
    <lineage>
        <taxon>Bacteria</taxon>
        <taxon>Bacillati</taxon>
        <taxon>Bacillota</taxon>
        <taxon>Negativicutes</taxon>
        <taxon>Selenomonadales</taxon>
        <taxon>Sporomusaceae</taxon>
        <taxon>Sporomusa</taxon>
    </lineage>
</organism>
<dbReference type="RefSeq" id="WP_054261062.1">
    <property type="nucleotide sequence ID" value="NZ_CP146991.1"/>
</dbReference>
<dbReference type="Pfam" id="PF07872">
    <property type="entry name" value="DUF1659"/>
    <property type="match status" value="1"/>
</dbReference>
<name>A0ABP2CAY0_9FIRM</name>
<evidence type="ECO:0000313" key="2">
    <source>
        <dbReference type="EMBL" id="CVK21455.1"/>
    </source>
</evidence>
<evidence type="ECO:0000259" key="1">
    <source>
        <dbReference type="Pfam" id="PF07872"/>
    </source>
</evidence>
<accession>A0ABP2CAY0</accession>
<dbReference type="InterPro" id="IPR012454">
    <property type="entry name" value="DUF1659"/>
</dbReference>